<gene>
    <name evidence="1" type="ORF">A2J15_004850</name>
    <name evidence="2" type="ORF">GC022_07185</name>
</gene>
<keyword evidence="3" id="KW-1185">Reference proteome</keyword>
<dbReference type="GeneID" id="44004846"/>
<dbReference type="RefSeq" id="WP_066777576.1">
    <property type="nucleotide sequence ID" value="NZ_CBCSFE010000016.1"/>
</dbReference>
<reference evidence="1 3" key="1">
    <citation type="submission" date="2018-08" db="EMBL/GenBank/DDBJ databases">
        <title>Survival mechanisms of Campylobacter hepaticus identified by genomic analysis and comparative transcriptomic analysis of in vivo and in vitro derived bacteria.</title>
        <authorList>
            <person name="Van T.T.H."/>
            <person name="Moore R.J."/>
        </authorList>
    </citation>
    <scope>NUCLEOTIDE SEQUENCE [LARGE SCALE GENOMIC DNA]</scope>
    <source>
        <strain evidence="1 3">HV10</strain>
    </source>
</reference>
<protein>
    <submittedName>
        <fullName evidence="2">Capsular biosynthesis protein</fullName>
    </submittedName>
</protein>
<dbReference type="Proteomes" id="UP000093205">
    <property type="component" value="Chromosome"/>
</dbReference>
<dbReference type="Gene3D" id="3.90.1200.10">
    <property type="match status" value="1"/>
</dbReference>
<dbReference type="Gene3D" id="3.90.550.10">
    <property type="entry name" value="Spore Coat Polysaccharide Biosynthesis Protein SpsA, Chain A"/>
    <property type="match status" value="1"/>
</dbReference>
<dbReference type="SUPFAM" id="SSF53448">
    <property type="entry name" value="Nucleotide-diphospho-sugar transferases"/>
    <property type="match status" value="1"/>
</dbReference>
<dbReference type="SUPFAM" id="SSF56112">
    <property type="entry name" value="Protein kinase-like (PK-like)"/>
    <property type="match status" value="1"/>
</dbReference>
<dbReference type="InterPro" id="IPR011009">
    <property type="entry name" value="Kinase-like_dom_sf"/>
</dbReference>
<evidence type="ECO:0000313" key="2">
    <source>
        <dbReference type="EMBL" id="MPV91930.1"/>
    </source>
</evidence>
<evidence type="ECO:0000313" key="1">
    <source>
        <dbReference type="EMBL" id="AXP09031.1"/>
    </source>
</evidence>
<dbReference type="AlphaFoldDB" id="A0A6A7JU76"/>
<dbReference type="InterPro" id="IPR029044">
    <property type="entry name" value="Nucleotide-diphossugar_trans"/>
</dbReference>
<dbReference type="EMBL" id="CP031611">
    <property type="protein sequence ID" value="AXP09031.1"/>
    <property type="molecule type" value="Genomic_DNA"/>
</dbReference>
<reference evidence="2" key="2">
    <citation type="journal article" date="2019" name="Front. Microbiol.">
        <title>Campylobacter hepaticus, the cause of Spotty Liver Disease in chickens: Transmission and routes of infection.</title>
        <authorList>
            <person name="Van T.H."/>
            <person name="Moore R.J."/>
            <person name="Phung C."/>
        </authorList>
    </citation>
    <scope>NUCLEOTIDE SEQUENCE</scope>
    <source>
        <strain evidence="2">QLD_2/QLD</strain>
    </source>
</reference>
<evidence type="ECO:0000313" key="3">
    <source>
        <dbReference type="Proteomes" id="UP000093205"/>
    </source>
</evidence>
<proteinExistence type="predicted"/>
<dbReference type="OrthoDB" id="9814110at2"/>
<accession>A0A6A7JU76</accession>
<sequence>MILITSAKYSSSDFTLEFGKIPPSFLPLGNKRLYEYQVELLKDLKQKIFLSLPNDFKLSQFDKKALKGLGVELLFVPNNLSLGESIVYCLNICCVFNERLYILHGDTFFKYLNFKENSLHVAQVKENYDWAYLDSDFNIFPKIVDNDLILTGAYSFSYPQFLIKCIVENSYSFIEGIKSYSKTYAFNVIQNDTWLDFGLITSYFHSKQAIGTQRIFNHINIYNGYMKKTSSWSEKIKAEIHWFETLPKELFIYTPKVVIYKDSYEIEYLYNNTLAELFVFGKLPTYVWKKIFKSLREFLDNLHSFKTNDKDINFNYKEKTLQRLEIFSKESGISLSKAMVINSQNYPSILELIDKLDVYIKNINDFSLIHGDFCFSNIMYDFRANAIKTFDPRGLDFSGKITSYGDKNYDFAKLVHSIFGLYDFITAGFFECKFHNNEIEFFIEEDDNILDIQEVFLSIFDINDNIKALTLHLFLSMLPLHNDLKEKQMAFLANTFILYDKFFKKKQ</sequence>
<dbReference type="KEGG" id="chw:A2J15_004850"/>
<name>A0A6A7JU76_9BACT</name>
<organism evidence="2">
    <name type="scientific">Campylobacter hepaticus</name>
    <dbReference type="NCBI Taxonomy" id="1813019"/>
    <lineage>
        <taxon>Bacteria</taxon>
        <taxon>Pseudomonadati</taxon>
        <taxon>Campylobacterota</taxon>
        <taxon>Epsilonproteobacteria</taxon>
        <taxon>Campylobacterales</taxon>
        <taxon>Campylobacteraceae</taxon>
        <taxon>Campylobacter</taxon>
    </lineage>
</organism>
<dbReference type="EMBL" id="WHMJ01000022">
    <property type="protein sequence ID" value="MPV91930.1"/>
    <property type="molecule type" value="Genomic_DNA"/>
</dbReference>